<evidence type="ECO:0000313" key="4">
    <source>
        <dbReference type="Proteomes" id="UP001595617"/>
    </source>
</evidence>
<feature type="transmembrane region" description="Helical" evidence="2">
    <location>
        <begin position="6"/>
        <end position="26"/>
    </location>
</feature>
<accession>A0ABV7ZSB4</accession>
<evidence type="ECO:0000256" key="1">
    <source>
        <dbReference type="ARBA" id="ARBA00010894"/>
    </source>
</evidence>
<organism evidence="3 4">
    <name type="scientific">Saccharospirillum mangrovi</name>
    <dbReference type="NCBI Taxonomy" id="2161747"/>
    <lineage>
        <taxon>Bacteria</taxon>
        <taxon>Pseudomonadati</taxon>
        <taxon>Pseudomonadota</taxon>
        <taxon>Gammaproteobacteria</taxon>
        <taxon>Oceanospirillales</taxon>
        <taxon>Saccharospirillaceae</taxon>
        <taxon>Saccharospirillum</taxon>
    </lineage>
</organism>
<gene>
    <name evidence="3" type="ORF">ACFOOG_01220</name>
</gene>
<dbReference type="Pfam" id="PF02325">
    <property type="entry name" value="CCB3_YggT"/>
    <property type="match status" value="2"/>
</dbReference>
<evidence type="ECO:0000256" key="2">
    <source>
        <dbReference type="SAM" id="Phobius"/>
    </source>
</evidence>
<protein>
    <submittedName>
        <fullName evidence="3">YggT family protein</fullName>
    </submittedName>
</protein>
<comment type="similarity">
    <text evidence="1">Belongs to the YggT family.</text>
</comment>
<dbReference type="EMBL" id="JBHRYR010000002">
    <property type="protein sequence ID" value="MFC3851438.1"/>
    <property type="molecule type" value="Genomic_DNA"/>
</dbReference>
<dbReference type="PANTHER" id="PTHR33219">
    <property type="entry name" value="YLMG HOMOLOG PROTEIN 2, CHLOROPLASTIC"/>
    <property type="match status" value="1"/>
</dbReference>
<dbReference type="Proteomes" id="UP001595617">
    <property type="component" value="Unassembled WGS sequence"/>
</dbReference>
<evidence type="ECO:0000313" key="3">
    <source>
        <dbReference type="EMBL" id="MFC3851438.1"/>
    </source>
</evidence>
<name>A0ABV7ZSB4_9GAMM</name>
<comment type="caution">
    <text evidence="3">The sequence shown here is derived from an EMBL/GenBank/DDBJ whole genome shotgun (WGS) entry which is preliminary data.</text>
</comment>
<keyword evidence="2" id="KW-0472">Membrane</keyword>
<proteinExistence type="inferred from homology"/>
<keyword evidence="2" id="KW-0812">Transmembrane</keyword>
<dbReference type="RefSeq" id="WP_380692593.1">
    <property type="nucleotide sequence ID" value="NZ_JBHRYR010000002.1"/>
</dbReference>
<feature type="transmembrane region" description="Helical" evidence="2">
    <location>
        <begin position="117"/>
        <end position="141"/>
    </location>
</feature>
<keyword evidence="4" id="KW-1185">Reference proteome</keyword>
<feature type="transmembrane region" description="Helical" evidence="2">
    <location>
        <begin position="153"/>
        <end position="172"/>
    </location>
</feature>
<dbReference type="InterPro" id="IPR003425">
    <property type="entry name" value="CCB3/YggT"/>
</dbReference>
<feature type="transmembrane region" description="Helical" evidence="2">
    <location>
        <begin position="93"/>
        <end position="110"/>
    </location>
</feature>
<sequence>MAEILVLILKTAFSIVLIATSARFLAQFSRPDYRNPIADTAIKISQPFMGPIRRFIPGIAGYDMSGLVVIWFMQFLLGAVLLAVVYGNNPAQLLSPLLIGAVFAMLGIVLEVLRWSMIIVAIGSWIAGGYNPMLAFLSQMIEPFVAPFRKLNLQVGVLDLSYILAFMTLYIIKMLLTGVATSTVGNVRVLFVGL</sequence>
<dbReference type="PANTHER" id="PTHR33219:SF14">
    <property type="entry name" value="PROTEIN COFACTOR ASSEMBLY OF COMPLEX C SUBUNIT B CCB3, CHLOROPLASTIC-RELATED"/>
    <property type="match status" value="1"/>
</dbReference>
<keyword evidence="2" id="KW-1133">Transmembrane helix</keyword>
<reference evidence="4" key="1">
    <citation type="journal article" date="2019" name="Int. J. Syst. Evol. Microbiol.">
        <title>The Global Catalogue of Microorganisms (GCM) 10K type strain sequencing project: providing services to taxonomists for standard genome sequencing and annotation.</title>
        <authorList>
            <consortium name="The Broad Institute Genomics Platform"/>
            <consortium name="The Broad Institute Genome Sequencing Center for Infectious Disease"/>
            <person name="Wu L."/>
            <person name="Ma J."/>
        </authorList>
    </citation>
    <scope>NUCLEOTIDE SEQUENCE [LARGE SCALE GENOMIC DNA]</scope>
    <source>
        <strain evidence="4">IBRC 10765</strain>
    </source>
</reference>
<feature type="transmembrane region" description="Helical" evidence="2">
    <location>
        <begin position="64"/>
        <end position="87"/>
    </location>
</feature>